<dbReference type="GO" id="GO:0005634">
    <property type="term" value="C:nucleus"/>
    <property type="evidence" value="ECO:0007669"/>
    <property type="project" value="TreeGrafter"/>
</dbReference>
<evidence type="ECO:0000256" key="6">
    <source>
        <dbReference type="ARBA" id="ARBA00022884"/>
    </source>
</evidence>
<comment type="caution">
    <text evidence="11">The sequence shown here is derived from an EMBL/GenBank/DDBJ whole genome shotgun (WGS) entry which is preliminary data.</text>
</comment>
<keyword evidence="2 9" id="KW-0489">Methyltransferase</keyword>
<proteinExistence type="inferred from homology"/>
<evidence type="ECO:0000256" key="3">
    <source>
        <dbReference type="ARBA" id="ARBA00022679"/>
    </source>
</evidence>
<feature type="region of interest" description="Disordered" evidence="10">
    <location>
        <begin position="77"/>
        <end position="96"/>
    </location>
</feature>
<evidence type="ECO:0000313" key="11">
    <source>
        <dbReference type="EMBL" id="KFG29731.1"/>
    </source>
</evidence>
<dbReference type="SUPFAM" id="SSF53335">
    <property type="entry name" value="S-adenosyl-L-methionine-dependent methyltransferases"/>
    <property type="match status" value="1"/>
</dbReference>
<dbReference type="OrthoDB" id="6349953at2759"/>
<name>A0A086JC63_TOXGO</name>
<dbReference type="Proteomes" id="UP000028828">
    <property type="component" value="Unassembled WGS sequence"/>
</dbReference>
<dbReference type="PANTHER" id="PTHR10631">
    <property type="entry name" value="N 2 ,N 2 -DIMETHYLGUANOSINE TRNA METHYLTRANSFERASE"/>
    <property type="match status" value="1"/>
</dbReference>
<protein>
    <recommendedName>
        <fullName evidence="7">tRNA (guanine(26)-N(2))-dimethyltransferase</fullName>
        <ecNumber evidence="7">2.1.1.216</ecNumber>
    </recommendedName>
</protein>
<organism evidence="11 12">
    <name type="scientific">Toxoplasma gondii p89</name>
    <dbReference type="NCBI Taxonomy" id="943119"/>
    <lineage>
        <taxon>Eukaryota</taxon>
        <taxon>Sar</taxon>
        <taxon>Alveolata</taxon>
        <taxon>Apicomplexa</taxon>
        <taxon>Conoidasida</taxon>
        <taxon>Coccidia</taxon>
        <taxon>Eucoccidiorida</taxon>
        <taxon>Eimeriorina</taxon>
        <taxon>Sarcocystidae</taxon>
        <taxon>Toxoplasma</taxon>
    </lineage>
</organism>
<dbReference type="AlphaFoldDB" id="A0A086JC63"/>
<evidence type="ECO:0000256" key="7">
    <source>
        <dbReference type="ARBA" id="ARBA00039099"/>
    </source>
</evidence>
<sequence length="697" mass="76113">MACPAAASDAAKTMASPQVDYGSGHGDQATSGFIREGLVRIMSSGNNEVFYNPVQVFNRDLSIMVIKAFAHQQRQEIKRRGEKTAARTKEEGKEAPAPLRFEGLNVLEPLAATGLRSLRYLTELDDEVRHVVANDLDPAALQAMERNAELNKVAREKLHLTCSEGAHLMYVLARPGNLHPGTLKKIHSLPAGSSIPSTFDMNPPLFSFSLPPLSLFLTPRQRPRNQANDNTSAAHASCGSREDSTAVSQQGVSGPDGEPCEGAKQDAQSSHSASEKAGVGTKHVKGQHATLVNGGTHPSDLPLFFDVVDVDPYGSVAPFLDAAIQAVRPGGLLCLTSTDMPVLCGNSPEVTFYKYGGAALKARYMHEMALRLVLYAACSCAAKYKKIVVPLLSCSVDFYVRIFVQVFDSAEGCKDVHSHSAIVHQCVNCDCFRVLPLGSEVHGGQKDSAESSESNQTKRGGESRGCASTRGSRKRKAALLPEEVKGRCDECHGRMVIGGPFYAGPLYQSAFVQACLDLCETAKERLPGLTMVARIKGLLTAIKEELHQVPLYYHLPTMCNRAKLEMIRPVQFKAALVRLGYKVSHFHREPQAIKTDAPSVVVFDILRTHAQKHPPKHPEKFPFLQKEICTKEVDLTPMASVTSQSPNVPKWLPNPTPYWGPKSRASSNKRQNASTCTPRTQKRPREDETYDAENPLV</sequence>
<dbReference type="FunFam" id="3.30.56.70:FF:000001">
    <property type="entry name" value="tRNA (guanine(26)-N(2))-dimethyltransferase"/>
    <property type="match status" value="1"/>
</dbReference>
<reference evidence="11 12" key="1">
    <citation type="submission" date="2014-03" db="EMBL/GenBank/DDBJ databases">
        <authorList>
            <person name="Sibley D."/>
            <person name="Venepally P."/>
            <person name="Karamycheva S."/>
            <person name="Hadjithomas M."/>
            <person name="Khan A."/>
            <person name="Brunk B."/>
            <person name="Roos D."/>
            <person name="Caler E."/>
            <person name="Lorenzi H."/>
        </authorList>
    </citation>
    <scope>NUCLEOTIDE SEQUENCE [LARGE SCALE GENOMIC DNA]</scope>
    <source>
        <strain evidence="12">p89</strain>
    </source>
</reference>
<dbReference type="PROSITE" id="PS51626">
    <property type="entry name" value="SAM_MT_TRM1"/>
    <property type="match status" value="1"/>
</dbReference>
<evidence type="ECO:0000313" key="12">
    <source>
        <dbReference type="Proteomes" id="UP000028828"/>
    </source>
</evidence>
<comment type="similarity">
    <text evidence="9">Belongs to the class I-like SAM-binding methyltransferase superfamily. Trm1 family.</text>
</comment>
<feature type="region of interest" description="Disordered" evidence="10">
    <location>
        <begin position="1"/>
        <end position="26"/>
    </location>
</feature>
<keyword evidence="3 9" id="KW-0808">Transferase</keyword>
<feature type="compositionally biased region" description="Basic and acidic residues" evidence="10">
    <location>
        <begin position="77"/>
        <end position="94"/>
    </location>
</feature>
<evidence type="ECO:0000256" key="10">
    <source>
        <dbReference type="SAM" id="MobiDB-lite"/>
    </source>
</evidence>
<dbReference type="GO" id="GO:0002940">
    <property type="term" value="P:tRNA N2-guanine methylation"/>
    <property type="evidence" value="ECO:0007669"/>
    <property type="project" value="TreeGrafter"/>
</dbReference>
<evidence type="ECO:0000256" key="1">
    <source>
        <dbReference type="ARBA" id="ARBA00022555"/>
    </source>
</evidence>
<dbReference type="GO" id="GO:0160104">
    <property type="term" value="F:tRNA (guanine(26)-N2)-dimethyltransferase activity"/>
    <property type="evidence" value="ECO:0007669"/>
    <property type="project" value="UniProtKB-EC"/>
</dbReference>
<comment type="catalytic activity">
    <reaction evidence="8">
        <text>guanosine(26) in tRNA + 2 S-adenosyl-L-methionine = N(2)-dimethylguanosine(26) in tRNA + 2 S-adenosyl-L-homocysteine + 2 H(+)</text>
        <dbReference type="Rhea" id="RHEA:43140"/>
        <dbReference type="Rhea" id="RHEA-COMP:10359"/>
        <dbReference type="Rhea" id="RHEA-COMP:10360"/>
        <dbReference type="ChEBI" id="CHEBI:15378"/>
        <dbReference type="ChEBI" id="CHEBI:57856"/>
        <dbReference type="ChEBI" id="CHEBI:59789"/>
        <dbReference type="ChEBI" id="CHEBI:74269"/>
        <dbReference type="ChEBI" id="CHEBI:74513"/>
        <dbReference type="EC" id="2.1.1.216"/>
    </reaction>
</comment>
<evidence type="ECO:0000256" key="2">
    <source>
        <dbReference type="ARBA" id="ARBA00022603"/>
    </source>
</evidence>
<dbReference type="VEuPathDB" id="ToxoDB:TGP89_267480"/>
<keyword evidence="5 9" id="KW-0819">tRNA processing</keyword>
<feature type="compositionally biased region" description="Low complexity" evidence="10">
    <location>
        <begin position="1"/>
        <end position="15"/>
    </location>
</feature>
<feature type="region of interest" description="Disordered" evidence="10">
    <location>
        <begin position="640"/>
        <end position="697"/>
    </location>
</feature>
<dbReference type="GO" id="GO:0000049">
    <property type="term" value="F:tRNA binding"/>
    <property type="evidence" value="ECO:0007669"/>
    <property type="project" value="UniProtKB-UniRule"/>
</dbReference>
<dbReference type="InterPro" id="IPR002905">
    <property type="entry name" value="Trm1"/>
</dbReference>
<feature type="compositionally biased region" description="Polar residues" evidence="10">
    <location>
        <begin position="224"/>
        <end position="234"/>
    </location>
</feature>
<evidence type="ECO:0000256" key="9">
    <source>
        <dbReference type="PROSITE-ProRule" id="PRU00958"/>
    </source>
</evidence>
<accession>A0A086JC63</accession>
<dbReference type="Gene3D" id="3.40.50.150">
    <property type="entry name" value="Vaccinia Virus protein VP39"/>
    <property type="match status" value="2"/>
</dbReference>
<keyword evidence="6 9" id="KW-0694">RNA-binding</keyword>
<evidence type="ECO:0000256" key="4">
    <source>
        <dbReference type="ARBA" id="ARBA00022691"/>
    </source>
</evidence>
<dbReference type="Gene3D" id="3.30.56.70">
    <property type="entry name" value="N2,N2-dimethylguanosine tRNA methyltransferase, C-terminal domain"/>
    <property type="match status" value="1"/>
</dbReference>
<dbReference type="EC" id="2.1.1.216" evidence="7"/>
<dbReference type="InterPro" id="IPR042296">
    <property type="entry name" value="tRNA_met_Trm1_C"/>
</dbReference>
<feature type="compositionally biased region" description="Polar residues" evidence="10">
    <location>
        <begin position="664"/>
        <end position="679"/>
    </location>
</feature>
<feature type="region of interest" description="Disordered" evidence="10">
    <location>
        <begin position="443"/>
        <end position="474"/>
    </location>
</feature>
<dbReference type="Pfam" id="PF02005">
    <property type="entry name" value="TRM"/>
    <property type="match status" value="2"/>
</dbReference>
<evidence type="ECO:0000256" key="8">
    <source>
        <dbReference type="ARBA" id="ARBA00051897"/>
    </source>
</evidence>
<dbReference type="InterPro" id="IPR029063">
    <property type="entry name" value="SAM-dependent_MTases_sf"/>
</dbReference>
<evidence type="ECO:0000256" key="5">
    <source>
        <dbReference type="ARBA" id="ARBA00022694"/>
    </source>
</evidence>
<gene>
    <name evidence="11" type="ORF">TGP89_267480</name>
</gene>
<feature type="region of interest" description="Disordered" evidence="10">
    <location>
        <begin position="222"/>
        <end position="282"/>
    </location>
</feature>
<keyword evidence="1 9" id="KW-0820">tRNA-binding</keyword>
<dbReference type="EMBL" id="AEYI02002131">
    <property type="protein sequence ID" value="KFG29731.1"/>
    <property type="molecule type" value="Genomic_DNA"/>
</dbReference>
<keyword evidence="4 9" id="KW-0949">S-adenosyl-L-methionine</keyword>
<dbReference type="PANTHER" id="PTHR10631:SF3">
    <property type="entry name" value="TRNA (GUANINE(26)-N(2))-DIMETHYLTRANSFERASE"/>
    <property type="match status" value="1"/>
</dbReference>